<organism evidence="1 2">
    <name type="scientific">Desulfotomaculum nigrificans (strain DSM 14880 / VKM B-2319 / CO-1-SRB)</name>
    <name type="common">Desulfotomaculum carboxydivorans</name>
    <dbReference type="NCBI Taxonomy" id="868595"/>
    <lineage>
        <taxon>Bacteria</taxon>
        <taxon>Bacillati</taxon>
        <taxon>Bacillota</taxon>
        <taxon>Clostridia</taxon>
        <taxon>Eubacteriales</taxon>
        <taxon>Desulfotomaculaceae</taxon>
        <taxon>Desulfotomaculum</taxon>
    </lineage>
</organism>
<protein>
    <recommendedName>
        <fullName evidence="3">Rubrerythrin diiron-binding domain-containing protein</fullName>
    </recommendedName>
</protein>
<accession>F6B8V9</accession>
<name>F6B8V9_DESCC</name>
<gene>
    <name evidence="1" type="ordered locus">Desca_1961</name>
</gene>
<reference evidence="1 2" key="1">
    <citation type="submission" date="2011-05" db="EMBL/GenBank/DDBJ databases">
        <title>Complete sequence of Desulfotomaculum carboxydivorans CO-1-SRB.</title>
        <authorList>
            <consortium name="US DOE Joint Genome Institute"/>
            <person name="Lucas S."/>
            <person name="Han J."/>
            <person name="Lapidus A."/>
            <person name="Cheng J.-F."/>
            <person name="Goodwin L."/>
            <person name="Pitluck S."/>
            <person name="Peters L."/>
            <person name="Mikhailova N."/>
            <person name="Lu M."/>
            <person name="Han C."/>
            <person name="Tapia R."/>
            <person name="Land M."/>
            <person name="Hauser L."/>
            <person name="Kyrpides N."/>
            <person name="Ivanova N."/>
            <person name="Pagani I."/>
            <person name="Stams A."/>
            <person name="Plugge C."/>
            <person name="Muyzer G."/>
            <person name="Kuever J."/>
            <person name="Parshina S."/>
            <person name="Ivanova A."/>
            <person name="Nazina T."/>
            <person name="Woyke T."/>
        </authorList>
    </citation>
    <scope>NUCLEOTIDE SEQUENCE [LARGE SCALE GENOMIC DNA]</scope>
    <source>
        <strain evidence="2">DSM 14880 / VKM B-2319 / CO-1-SRB</strain>
    </source>
</reference>
<dbReference type="HOGENOM" id="CLU_190552_0_0_9"/>
<evidence type="ECO:0000313" key="1">
    <source>
        <dbReference type="EMBL" id="AEF94802.1"/>
    </source>
</evidence>
<dbReference type="Proteomes" id="UP000009226">
    <property type="component" value="Chromosome"/>
</dbReference>
<keyword evidence="2" id="KW-1185">Reference proteome</keyword>
<evidence type="ECO:0000313" key="2">
    <source>
        <dbReference type="Proteomes" id="UP000009226"/>
    </source>
</evidence>
<dbReference type="AlphaFoldDB" id="F6B8V9"/>
<dbReference type="RefSeq" id="WP_003545099.1">
    <property type="nucleotide sequence ID" value="NC_015565.1"/>
</dbReference>
<sequence length="68" mass="8152">MPKLKQKDIINNTFKMAFDQETQRKAKYAFLSNTTKDKRLKKMFKLFEKTAQSHLAEIEQEMIKLDIK</sequence>
<dbReference type="STRING" id="868595.Desca_1961"/>
<proteinExistence type="predicted"/>
<dbReference type="EMBL" id="CP002736">
    <property type="protein sequence ID" value="AEF94802.1"/>
    <property type="molecule type" value="Genomic_DNA"/>
</dbReference>
<dbReference type="KEGG" id="dca:Desca_1961"/>
<evidence type="ECO:0008006" key="3">
    <source>
        <dbReference type="Google" id="ProtNLM"/>
    </source>
</evidence>